<dbReference type="Proteomes" id="UP001205560">
    <property type="component" value="Unassembled WGS sequence"/>
</dbReference>
<organism evidence="2 3">
    <name type="scientific">Massilia norwichensis</name>
    <dbReference type="NCBI Taxonomy" id="1442366"/>
    <lineage>
        <taxon>Bacteria</taxon>
        <taxon>Pseudomonadati</taxon>
        <taxon>Pseudomonadota</taxon>
        <taxon>Betaproteobacteria</taxon>
        <taxon>Burkholderiales</taxon>
        <taxon>Oxalobacteraceae</taxon>
        <taxon>Telluria group</taxon>
        <taxon>Massilia</taxon>
    </lineage>
</organism>
<dbReference type="CDD" id="cd04301">
    <property type="entry name" value="NAT_SF"/>
    <property type="match status" value="1"/>
</dbReference>
<evidence type="ECO:0000259" key="1">
    <source>
        <dbReference type="PROSITE" id="PS51186"/>
    </source>
</evidence>
<dbReference type="InterPro" id="IPR000182">
    <property type="entry name" value="GNAT_dom"/>
</dbReference>
<gene>
    <name evidence="2" type="ORF">NX782_04270</name>
</gene>
<sequence length="153" mass="16414">MFGIDVVPESGLAQVRAFYEQVGYGGGVSALDTVLAASAGDRVLGAVRLCEEHGVIVLRGMFVAADAQRQGIGRALLAACLPWLDRGESFCLPYDHLVGFYSAAGFEPVPAEMLPPFLHARLTSYLEKGQRVLGMRRAGRGYMPNKSLASRIA</sequence>
<evidence type="ECO:0000313" key="3">
    <source>
        <dbReference type="Proteomes" id="UP001205560"/>
    </source>
</evidence>
<dbReference type="PROSITE" id="PS51186">
    <property type="entry name" value="GNAT"/>
    <property type="match status" value="1"/>
</dbReference>
<keyword evidence="3" id="KW-1185">Reference proteome</keyword>
<dbReference type="Gene3D" id="3.40.630.30">
    <property type="match status" value="1"/>
</dbReference>
<dbReference type="InterPro" id="IPR016181">
    <property type="entry name" value="Acyl_CoA_acyltransferase"/>
</dbReference>
<feature type="domain" description="N-acetyltransferase" evidence="1">
    <location>
        <begin position="1"/>
        <end position="127"/>
    </location>
</feature>
<proteinExistence type="predicted"/>
<reference evidence="2 3" key="1">
    <citation type="submission" date="2022-08" db="EMBL/GenBank/DDBJ databases">
        <title>Reclassification of Massilia species as members of the genera Telluria, Duganella, Pseudoduganella, Mokoshia gen. nov. and Zemynaea gen. nov. using orthogonal and non-orthogonal genome-based approaches.</title>
        <authorList>
            <person name="Bowman J.P."/>
        </authorList>
    </citation>
    <scope>NUCLEOTIDE SEQUENCE [LARGE SCALE GENOMIC DNA]</scope>
    <source>
        <strain evidence="2 3">LMG 28164</strain>
    </source>
</reference>
<dbReference type="Pfam" id="PF13508">
    <property type="entry name" value="Acetyltransf_7"/>
    <property type="match status" value="1"/>
</dbReference>
<dbReference type="SUPFAM" id="SSF55729">
    <property type="entry name" value="Acyl-CoA N-acyltransferases (Nat)"/>
    <property type="match status" value="1"/>
</dbReference>
<evidence type="ECO:0000313" key="2">
    <source>
        <dbReference type="EMBL" id="MCS0588414.1"/>
    </source>
</evidence>
<dbReference type="EMBL" id="JANUGX010000003">
    <property type="protein sequence ID" value="MCS0588414.1"/>
    <property type="molecule type" value="Genomic_DNA"/>
</dbReference>
<dbReference type="RefSeq" id="WP_258844177.1">
    <property type="nucleotide sequence ID" value="NZ_JANUGX010000003.1"/>
</dbReference>
<accession>A0ABT2A2J9</accession>
<comment type="caution">
    <text evidence="2">The sequence shown here is derived from an EMBL/GenBank/DDBJ whole genome shotgun (WGS) entry which is preliminary data.</text>
</comment>
<protein>
    <submittedName>
        <fullName evidence="2">GNAT family N-acetyltransferase</fullName>
    </submittedName>
</protein>
<name>A0ABT2A2J9_9BURK</name>